<comment type="similarity">
    <text evidence="4 12">Belongs to the phosphohexose mutase family.</text>
</comment>
<dbReference type="AlphaFoldDB" id="A0A926HM79"/>
<evidence type="ECO:0000313" key="17">
    <source>
        <dbReference type="Proteomes" id="UP000654279"/>
    </source>
</evidence>
<protein>
    <recommendedName>
        <fullName evidence="9">Phosphoglucomutase</fullName>
    </recommendedName>
    <alternativeName>
        <fullName evidence="11">Alpha-phosphoglucomutase</fullName>
    </alternativeName>
    <alternativeName>
        <fullName evidence="10">Glucose phosphomutase</fullName>
    </alternativeName>
</protein>
<evidence type="ECO:0000256" key="10">
    <source>
        <dbReference type="ARBA" id="ARBA00041398"/>
    </source>
</evidence>
<dbReference type="CDD" id="cd05799">
    <property type="entry name" value="PGM2"/>
    <property type="match status" value="1"/>
</dbReference>
<evidence type="ECO:0000256" key="12">
    <source>
        <dbReference type="RuleBase" id="RU004326"/>
    </source>
</evidence>
<evidence type="ECO:0000256" key="11">
    <source>
        <dbReference type="ARBA" id="ARBA00041467"/>
    </source>
</evidence>
<feature type="domain" description="Alpha-D-phosphohexomutase alpha/beta/alpha" evidence="14">
    <location>
        <begin position="209"/>
        <end position="317"/>
    </location>
</feature>
<evidence type="ECO:0000256" key="4">
    <source>
        <dbReference type="ARBA" id="ARBA00010231"/>
    </source>
</evidence>
<dbReference type="EMBL" id="JACRSO010000003">
    <property type="protein sequence ID" value="MBC8529249.1"/>
    <property type="molecule type" value="Genomic_DNA"/>
</dbReference>
<dbReference type="SUPFAM" id="SSF53738">
    <property type="entry name" value="Phosphoglucomutase, first 3 domains"/>
    <property type="match status" value="3"/>
</dbReference>
<comment type="pathway">
    <text evidence="3">Lipid metabolism.</text>
</comment>
<comment type="pathway">
    <text evidence="2">Glycolipid metabolism; diglucosyl-diacylglycerol biosynthesis.</text>
</comment>
<dbReference type="PRINTS" id="PR00509">
    <property type="entry name" value="PGMPMM"/>
</dbReference>
<dbReference type="GO" id="GO:0008973">
    <property type="term" value="F:phosphopentomutase activity"/>
    <property type="evidence" value="ECO:0007669"/>
    <property type="project" value="TreeGrafter"/>
</dbReference>
<dbReference type="PANTHER" id="PTHR45745">
    <property type="entry name" value="PHOSPHOMANNOMUTASE 45A"/>
    <property type="match status" value="1"/>
</dbReference>
<gene>
    <name evidence="16" type="ORF">H8699_07400</name>
</gene>
<proteinExistence type="inferred from homology"/>
<dbReference type="InterPro" id="IPR016066">
    <property type="entry name" value="A-D-PHexomutase_CS"/>
</dbReference>
<feature type="domain" description="Alpha-D-phosphohexomutase alpha/beta/alpha" evidence="15">
    <location>
        <begin position="327"/>
        <end position="453"/>
    </location>
</feature>
<comment type="caution">
    <text evidence="16">The sequence shown here is derived from an EMBL/GenBank/DDBJ whole genome shotgun (WGS) entry which is preliminary data.</text>
</comment>
<evidence type="ECO:0000256" key="6">
    <source>
        <dbReference type="ARBA" id="ARBA00022723"/>
    </source>
</evidence>
<dbReference type="PROSITE" id="PS00710">
    <property type="entry name" value="PGM_PMM"/>
    <property type="match status" value="1"/>
</dbReference>
<dbReference type="Pfam" id="PF02879">
    <property type="entry name" value="PGM_PMM_II"/>
    <property type="match status" value="1"/>
</dbReference>
<sequence length="579" mass="63763">MDFQKRYDTWCQASWIDAQAKAELLAIAGDPAQIEDRFYTDLEFGTAGLRGVIGAGTNRMNEYVVARATQGLAETILEADADAAKRGVVIAYDSRLYSDVFARIAAQVLCQNGIKTFLFDELRPVPELSFAIRYLKCISGIVITASHNPPEYNGYKVYWEDGGQLPPEPAAVVLQHINAIEDYGSVKRMDVEQAKAQGLLEIIGAQVDDAYIAAVKELAVAPERTAAIADDFTVIYTPLHGSGNKPVRRILKEIGVKNVHVVPSQEKPDPTFPTVVAPNPERSDVFTEAIQMAQELDADIIIGTDPDADRLGLVVKDEQDRYFPLTGNQIGVLLLHYILEAKKQKGVLPANGAVVKSLVSTPMAAAIAADYGVELFDVPTGFKFIAEKIQQFQTTGDYTFLFGFEESFGYLSGTKVRDKDAVNAAMLAVETAAYYKQRGMTLYQGLQELYEKYGYFVEKVDSYTFTGVEGMQKIRSIMEYLREHTPASIGSFFVAAVRDYLSGVRTVPGDGSEQPLSDKAGNMLYYELSGRAFSVIRPSGTEPKIKIYYAVSGKTAQQAQQQLQDMQSGFKSILKGYID</sequence>
<dbReference type="GO" id="GO:0006166">
    <property type="term" value="P:purine ribonucleoside salvage"/>
    <property type="evidence" value="ECO:0007669"/>
    <property type="project" value="TreeGrafter"/>
</dbReference>
<evidence type="ECO:0000256" key="2">
    <source>
        <dbReference type="ARBA" id="ARBA00005164"/>
    </source>
</evidence>
<evidence type="ECO:0000259" key="14">
    <source>
        <dbReference type="Pfam" id="PF02879"/>
    </source>
</evidence>
<keyword evidence="17" id="KW-1185">Reference proteome</keyword>
<dbReference type="GO" id="GO:0005975">
    <property type="term" value="P:carbohydrate metabolic process"/>
    <property type="evidence" value="ECO:0007669"/>
    <property type="project" value="InterPro"/>
</dbReference>
<dbReference type="Pfam" id="PF02878">
    <property type="entry name" value="PGM_PMM_I"/>
    <property type="match status" value="1"/>
</dbReference>
<dbReference type="Proteomes" id="UP000654279">
    <property type="component" value="Unassembled WGS sequence"/>
</dbReference>
<dbReference type="InterPro" id="IPR005845">
    <property type="entry name" value="A-D-PHexomutase_a/b/a-II"/>
</dbReference>
<evidence type="ECO:0000256" key="1">
    <source>
        <dbReference type="ARBA" id="ARBA00001946"/>
    </source>
</evidence>
<organism evidence="16 17">
    <name type="scientific">Luoshenia tenuis</name>
    <dbReference type="NCBI Taxonomy" id="2763654"/>
    <lineage>
        <taxon>Bacteria</taxon>
        <taxon>Bacillati</taxon>
        <taxon>Bacillota</taxon>
        <taxon>Clostridia</taxon>
        <taxon>Christensenellales</taxon>
        <taxon>Christensenellaceae</taxon>
        <taxon>Luoshenia</taxon>
    </lineage>
</organism>
<dbReference type="InterPro" id="IPR005846">
    <property type="entry name" value="A-D-PHexomutase_a/b/a-III"/>
</dbReference>
<dbReference type="InterPro" id="IPR005844">
    <property type="entry name" value="A-D-PHexomutase_a/b/a-I"/>
</dbReference>
<evidence type="ECO:0000256" key="5">
    <source>
        <dbReference type="ARBA" id="ARBA00022553"/>
    </source>
</evidence>
<comment type="cofactor">
    <cofactor evidence="1">
        <name>Mg(2+)</name>
        <dbReference type="ChEBI" id="CHEBI:18420"/>
    </cofactor>
</comment>
<evidence type="ECO:0000256" key="8">
    <source>
        <dbReference type="ARBA" id="ARBA00023235"/>
    </source>
</evidence>
<keyword evidence="5" id="KW-0597">Phosphoprotein</keyword>
<keyword evidence="7 12" id="KW-0460">Magnesium</keyword>
<feature type="domain" description="Alpha-D-phosphohexomutase alpha/beta/alpha" evidence="13">
    <location>
        <begin position="43"/>
        <end position="182"/>
    </location>
</feature>
<reference evidence="16" key="1">
    <citation type="submission" date="2020-08" db="EMBL/GenBank/DDBJ databases">
        <title>Genome public.</title>
        <authorList>
            <person name="Liu C."/>
            <person name="Sun Q."/>
        </authorList>
    </citation>
    <scope>NUCLEOTIDE SEQUENCE</scope>
    <source>
        <strain evidence="16">NSJ-44</strain>
    </source>
</reference>
<dbReference type="SUPFAM" id="SSF55957">
    <property type="entry name" value="Phosphoglucomutase, C-terminal domain"/>
    <property type="match status" value="1"/>
</dbReference>
<evidence type="ECO:0000256" key="3">
    <source>
        <dbReference type="ARBA" id="ARBA00005189"/>
    </source>
</evidence>
<dbReference type="PANTHER" id="PTHR45745:SF1">
    <property type="entry name" value="PHOSPHOGLUCOMUTASE 2B-RELATED"/>
    <property type="match status" value="1"/>
</dbReference>
<dbReference type="GO" id="GO:0000287">
    <property type="term" value="F:magnesium ion binding"/>
    <property type="evidence" value="ECO:0007669"/>
    <property type="project" value="InterPro"/>
</dbReference>
<keyword evidence="6 12" id="KW-0479">Metal-binding</keyword>
<dbReference type="InterPro" id="IPR005841">
    <property type="entry name" value="Alpha-D-phosphohexomutase_SF"/>
</dbReference>
<evidence type="ECO:0000313" key="16">
    <source>
        <dbReference type="EMBL" id="MBC8529249.1"/>
    </source>
</evidence>
<evidence type="ECO:0000256" key="9">
    <source>
        <dbReference type="ARBA" id="ARBA00039995"/>
    </source>
</evidence>
<dbReference type="RefSeq" id="WP_249285128.1">
    <property type="nucleotide sequence ID" value="NZ_JACRSO010000003.1"/>
</dbReference>
<keyword evidence="8" id="KW-0413">Isomerase</keyword>
<dbReference type="Gene3D" id="3.40.120.10">
    <property type="entry name" value="Alpha-D-Glucose-1,6-Bisphosphate, subunit A, domain 3"/>
    <property type="match status" value="3"/>
</dbReference>
<evidence type="ECO:0000256" key="7">
    <source>
        <dbReference type="ARBA" id="ARBA00022842"/>
    </source>
</evidence>
<dbReference type="Gene3D" id="3.30.310.50">
    <property type="entry name" value="Alpha-D-phosphohexomutase, C-terminal domain"/>
    <property type="match status" value="1"/>
</dbReference>
<evidence type="ECO:0000259" key="15">
    <source>
        <dbReference type="Pfam" id="PF02880"/>
    </source>
</evidence>
<name>A0A926HM79_9FIRM</name>
<dbReference type="InterPro" id="IPR036900">
    <property type="entry name" value="A-D-PHexomutase_C_sf"/>
</dbReference>
<dbReference type="Pfam" id="PF02880">
    <property type="entry name" value="PGM_PMM_III"/>
    <property type="match status" value="1"/>
</dbReference>
<dbReference type="InterPro" id="IPR016055">
    <property type="entry name" value="A-D-PHexomutase_a/b/a-I/II/III"/>
</dbReference>
<accession>A0A926HM79</accession>
<evidence type="ECO:0000259" key="13">
    <source>
        <dbReference type="Pfam" id="PF02878"/>
    </source>
</evidence>